<dbReference type="Gene3D" id="1.10.443.10">
    <property type="entry name" value="Intergrase catalytic core"/>
    <property type="match status" value="1"/>
</dbReference>
<dbReference type="AlphaFoldDB" id="A0A368FWH2"/>
<name>A0A368FWH2_ANCCA</name>
<comment type="caution">
    <text evidence="2">The sequence shown here is derived from an EMBL/GenBank/DDBJ whole genome shotgun (WGS) entry which is preliminary data.</text>
</comment>
<reference evidence="2 3" key="1">
    <citation type="submission" date="2014-10" db="EMBL/GenBank/DDBJ databases">
        <title>Draft genome of the hookworm Ancylostoma caninum.</title>
        <authorList>
            <person name="Mitreva M."/>
        </authorList>
    </citation>
    <scope>NUCLEOTIDE SEQUENCE [LARGE SCALE GENOMIC DNA]</scope>
    <source>
        <strain evidence="2 3">Baltimore</strain>
    </source>
</reference>
<accession>A0A368FWH2</accession>
<evidence type="ECO:0000313" key="3">
    <source>
        <dbReference type="Proteomes" id="UP000252519"/>
    </source>
</evidence>
<dbReference type="InterPro" id="IPR013762">
    <property type="entry name" value="Integrase-like_cat_sf"/>
</dbReference>
<evidence type="ECO:0008006" key="4">
    <source>
        <dbReference type="Google" id="ProtNLM"/>
    </source>
</evidence>
<dbReference type="STRING" id="29170.A0A368FWH2"/>
<protein>
    <recommendedName>
        <fullName evidence="4">Tyr recombinase domain-containing protein</fullName>
    </recommendedName>
</protein>
<sequence length="440" mass="49040">MRHILYTKLAQQPTSDPQGRQFLILYIRMFSFVQQFCNGSYDLNETALDEVFLKRLDVTTYQNGTTSASASLELSFIAHLPVLSLTSMGSDNKISIVNSLHKGPALMEVEQCPKWEAWTEAIRTARQEGREDLAQVIGKSANTALAQGTIKAYAAMRRRFADFADKFHNAQENLGKFRNLFIAHLIEKGQVKAIPVAAAALNFYYGRLSEGETELQKLLVESAKRSTPPTVHRKNALQSDVEAIVNWALSEQNLSATVDAAIVLLMFLAFLRIGEAAGLRKKHLVYKGDGIWWIHIARSKTDQQKKGNTVAVKIAGRNGTLWTRFQEHLNGIGEESFIFAPESKHPPTTDLLRKKINVVLRSAAFAVVDTCLDGTQTGRGDVGSHVHFGLISLWVGLACFLIRTWMLSKKVTGADIARFSSVFLQMALLHPIPVYLNHFI</sequence>
<keyword evidence="1" id="KW-0233">DNA recombination</keyword>
<evidence type="ECO:0000313" key="2">
    <source>
        <dbReference type="EMBL" id="RCN36543.1"/>
    </source>
</evidence>
<evidence type="ECO:0000256" key="1">
    <source>
        <dbReference type="ARBA" id="ARBA00023172"/>
    </source>
</evidence>
<dbReference type="GO" id="GO:0003677">
    <property type="term" value="F:DNA binding"/>
    <property type="evidence" value="ECO:0007669"/>
    <property type="project" value="InterPro"/>
</dbReference>
<keyword evidence="3" id="KW-1185">Reference proteome</keyword>
<dbReference type="Proteomes" id="UP000252519">
    <property type="component" value="Unassembled WGS sequence"/>
</dbReference>
<gene>
    <name evidence="2" type="ORF">ANCCAN_17568</name>
</gene>
<dbReference type="InterPro" id="IPR011010">
    <property type="entry name" value="DNA_brk_join_enz"/>
</dbReference>
<organism evidence="2 3">
    <name type="scientific">Ancylostoma caninum</name>
    <name type="common">Dog hookworm</name>
    <dbReference type="NCBI Taxonomy" id="29170"/>
    <lineage>
        <taxon>Eukaryota</taxon>
        <taxon>Metazoa</taxon>
        <taxon>Ecdysozoa</taxon>
        <taxon>Nematoda</taxon>
        <taxon>Chromadorea</taxon>
        <taxon>Rhabditida</taxon>
        <taxon>Rhabditina</taxon>
        <taxon>Rhabditomorpha</taxon>
        <taxon>Strongyloidea</taxon>
        <taxon>Ancylostomatidae</taxon>
        <taxon>Ancylostomatinae</taxon>
        <taxon>Ancylostoma</taxon>
    </lineage>
</organism>
<dbReference type="GO" id="GO:0006310">
    <property type="term" value="P:DNA recombination"/>
    <property type="evidence" value="ECO:0007669"/>
    <property type="project" value="UniProtKB-KW"/>
</dbReference>
<dbReference type="EMBL" id="JOJR01000547">
    <property type="protein sequence ID" value="RCN36543.1"/>
    <property type="molecule type" value="Genomic_DNA"/>
</dbReference>
<dbReference type="GO" id="GO:0015074">
    <property type="term" value="P:DNA integration"/>
    <property type="evidence" value="ECO:0007669"/>
    <property type="project" value="InterPro"/>
</dbReference>
<dbReference type="SUPFAM" id="SSF56349">
    <property type="entry name" value="DNA breaking-rejoining enzymes"/>
    <property type="match status" value="1"/>
</dbReference>
<proteinExistence type="predicted"/>